<dbReference type="PROSITE" id="PS51257">
    <property type="entry name" value="PROKAR_LIPOPROTEIN"/>
    <property type="match status" value="1"/>
</dbReference>
<dbReference type="GO" id="GO:0045490">
    <property type="term" value="P:pectin catabolic process"/>
    <property type="evidence" value="ECO:0007669"/>
    <property type="project" value="UniProtKB-UniPathway"/>
</dbReference>
<keyword evidence="5" id="KW-0964">Secreted</keyword>
<dbReference type="RefSeq" id="XP_014502915.1">
    <property type="nucleotide sequence ID" value="XM_014647429.1"/>
</dbReference>
<dbReference type="KEGG" id="vra:106763222"/>
<dbReference type="GO" id="GO:0042545">
    <property type="term" value="P:cell wall modification"/>
    <property type="evidence" value="ECO:0007669"/>
    <property type="project" value="InterPro"/>
</dbReference>
<evidence type="ECO:0000256" key="11">
    <source>
        <dbReference type="SAM" id="SignalP"/>
    </source>
</evidence>
<keyword evidence="13" id="KW-1185">Reference proteome</keyword>
<evidence type="ECO:0000256" key="1">
    <source>
        <dbReference type="ARBA" id="ARBA00004191"/>
    </source>
</evidence>
<keyword evidence="11" id="KW-0732">Signal</keyword>
<evidence type="ECO:0000313" key="13">
    <source>
        <dbReference type="Proteomes" id="UP000087766"/>
    </source>
</evidence>
<dbReference type="GeneID" id="106763222"/>
<dbReference type="Pfam" id="PF01095">
    <property type="entry name" value="Pectinesterase"/>
    <property type="match status" value="1"/>
</dbReference>
<evidence type="ECO:0000256" key="6">
    <source>
        <dbReference type="ARBA" id="ARBA00022801"/>
    </source>
</evidence>
<name>A0A1S3UA61_VIGRR</name>
<evidence type="ECO:0000256" key="5">
    <source>
        <dbReference type="ARBA" id="ARBA00022512"/>
    </source>
</evidence>
<comment type="pathway">
    <text evidence="2">Glycan metabolism; pectin degradation; 2-dehydro-3-deoxy-D-gluconate from pectin: step 1/5.</text>
</comment>
<evidence type="ECO:0000256" key="8">
    <source>
        <dbReference type="ARBA" id="ARBA00023180"/>
    </source>
</evidence>
<dbReference type="Proteomes" id="UP000087766">
    <property type="component" value="Chromosome 6"/>
</dbReference>
<keyword evidence="5" id="KW-0134">Cell wall</keyword>
<dbReference type="OrthoDB" id="2019149at2759"/>
<keyword evidence="8" id="KW-0325">Glycoprotein</keyword>
<evidence type="ECO:0000256" key="10">
    <source>
        <dbReference type="ARBA" id="ARBA00057335"/>
    </source>
</evidence>
<feature type="domain" description="Pectinesterase catalytic" evidence="12">
    <location>
        <begin position="37"/>
        <end position="328"/>
    </location>
</feature>
<evidence type="ECO:0000256" key="2">
    <source>
        <dbReference type="ARBA" id="ARBA00005184"/>
    </source>
</evidence>
<dbReference type="STRING" id="3916.A0A1S3UA61"/>
<keyword evidence="7" id="KW-0063">Aspartyl esterase</keyword>
<sequence length="339" mass="37773">MELFSRRMSHLPILFISCFFGLCKAIDCGGNKVTQTLIVGKYGHDAFRTIQAAIDSVRSNNDQWVKIHIKAGLYQESVVIPISKPCIILEGEGTPKTIISHYDHQSINNHATLLSFPDNVLASGITFKNSYNVPTTKYKSYDVGSKIEPANAARLFGDKYFFHNCSFVGYQDTLYDHSGRHVFKDCYIQGYADFIYGNGRSYYTNCFINVVGRIPDLPGFVTANGRESADDPSGFVFEGGSIVGNCKVNLGRAWHPYSRVIFKNTYFSDIVTPQGWVAWSAAGNESRTTYAEIDCKGPGANTSKRVPWMKKLSSSDLNKFSFASFINSDGWVDNLHTLS</sequence>
<comment type="catalytic activity">
    <reaction evidence="9">
        <text>[(1-&gt;4)-alpha-D-galacturonosyl methyl ester](n) + n H2O = [(1-&gt;4)-alpha-D-galacturonosyl](n) + n methanol + n H(+)</text>
        <dbReference type="Rhea" id="RHEA:22380"/>
        <dbReference type="Rhea" id="RHEA-COMP:14570"/>
        <dbReference type="Rhea" id="RHEA-COMP:14573"/>
        <dbReference type="ChEBI" id="CHEBI:15377"/>
        <dbReference type="ChEBI" id="CHEBI:15378"/>
        <dbReference type="ChEBI" id="CHEBI:17790"/>
        <dbReference type="ChEBI" id="CHEBI:140522"/>
        <dbReference type="ChEBI" id="CHEBI:140523"/>
        <dbReference type="EC" id="3.1.1.11"/>
    </reaction>
</comment>
<keyword evidence="6" id="KW-0378">Hydrolase</keyword>
<dbReference type="GO" id="GO:0030599">
    <property type="term" value="F:pectinesterase activity"/>
    <property type="evidence" value="ECO:0007669"/>
    <property type="project" value="UniProtKB-EC"/>
</dbReference>
<dbReference type="AlphaFoldDB" id="A0A1S3UA61"/>
<feature type="chain" id="PRO_5011114535" description="pectinesterase" evidence="11">
    <location>
        <begin position="26"/>
        <end position="339"/>
    </location>
</feature>
<accession>A0A1S3UA61</accession>
<proteinExistence type="inferred from homology"/>
<dbReference type="PANTHER" id="PTHR31321:SF120">
    <property type="entry name" value="PECTINESTERASE 52-RELATED"/>
    <property type="match status" value="1"/>
</dbReference>
<protein>
    <recommendedName>
        <fullName evidence="4">pectinesterase</fullName>
        <ecNumber evidence="4">3.1.1.11</ecNumber>
    </recommendedName>
</protein>
<dbReference type="PANTHER" id="PTHR31321">
    <property type="entry name" value="ACYL-COA THIOESTER HYDROLASE YBHC-RELATED"/>
    <property type="match status" value="1"/>
</dbReference>
<evidence type="ECO:0000313" key="14">
    <source>
        <dbReference type="RefSeq" id="XP_014502915.1"/>
    </source>
</evidence>
<dbReference type="UniPathway" id="UPA00545">
    <property type="reaction ID" value="UER00823"/>
</dbReference>
<comment type="function">
    <text evidence="10">Acts in the modification of cell walls via demethylesterification of cell wall pectin.</text>
</comment>
<dbReference type="FunFam" id="2.160.20.10:FF:000013">
    <property type="entry name" value="Pectinesterase"/>
    <property type="match status" value="1"/>
</dbReference>
<dbReference type="InterPro" id="IPR000070">
    <property type="entry name" value="Pectinesterase_cat"/>
</dbReference>
<reference evidence="14" key="2">
    <citation type="submission" date="2025-08" db="UniProtKB">
        <authorList>
            <consortium name="RefSeq"/>
        </authorList>
    </citation>
    <scope>IDENTIFICATION</scope>
    <source>
        <tissue evidence="14">Leaf</tissue>
    </source>
</reference>
<evidence type="ECO:0000256" key="7">
    <source>
        <dbReference type="ARBA" id="ARBA00023085"/>
    </source>
</evidence>
<dbReference type="SUPFAM" id="SSF51126">
    <property type="entry name" value="Pectin lyase-like"/>
    <property type="match status" value="1"/>
</dbReference>
<dbReference type="InterPro" id="IPR011050">
    <property type="entry name" value="Pectin_lyase_fold/virulence"/>
</dbReference>
<dbReference type="Gene3D" id="2.160.20.10">
    <property type="entry name" value="Single-stranded right-handed beta-helix, Pectin lyase-like"/>
    <property type="match status" value="1"/>
</dbReference>
<evidence type="ECO:0000259" key="12">
    <source>
        <dbReference type="Pfam" id="PF01095"/>
    </source>
</evidence>
<comment type="similarity">
    <text evidence="3">Belongs to the pectinesterase family.</text>
</comment>
<evidence type="ECO:0000256" key="3">
    <source>
        <dbReference type="ARBA" id="ARBA00008891"/>
    </source>
</evidence>
<evidence type="ECO:0000256" key="4">
    <source>
        <dbReference type="ARBA" id="ARBA00013229"/>
    </source>
</evidence>
<organism evidence="13 14">
    <name type="scientific">Vigna radiata var. radiata</name>
    <name type="common">Mung bean</name>
    <name type="synonym">Phaseolus aureus</name>
    <dbReference type="NCBI Taxonomy" id="3916"/>
    <lineage>
        <taxon>Eukaryota</taxon>
        <taxon>Viridiplantae</taxon>
        <taxon>Streptophyta</taxon>
        <taxon>Embryophyta</taxon>
        <taxon>Tracheophyta</taxon>
        <taxon>Spermatophyta</taxon>
        <taxon>Magnoliopsida</taxon>
        <taxon>eudicotyledons</taxon>
        <taxon>Gunneridae</taxon>
        <taxon>Pentapetalae</taxon>
        <taxon>rosids</taxon>
        <taxon>fabids</taxon>
        <taxon>Fabales</taxon>
        <taxon>Fabaceae</taxon>
        <taxon>Papilionoideae</taxon>
        <taxon>50 kb inversion clade</taxon>
        <taxon>NPAAA clade</taxon>
        <taxon>indigoferoid/millettioid clade</taxon>
        <taxon>Phaseoleae</taxon>
        <taxon>Vigna</taxon>
    </lineage>
</organism>
<dbReference type="InterPro" id="IPR012334">
    <property type="entry name" value="Pectin_lyas_fold"/>
</dbReference>
<comment type="subcellular location">
    <subcellularLocation>
        <location evidence="1">Secreted</location>
        <location evidence="1">Cell wall</location>
    </subcellularLocation>
</comment>
<feature type="signal peptide" evidence="11">
    <location>
        <begin position="1"/>
        <end position="25"/>
    </location>
</feature>
<evidence type="ECO:0000256" key="9">
    <source>
        <dbReference type="ARBA" id="ARBA00047928"/>
    </source>
</evidence>
<reference evidence="13" key="1">
    <citation type="journal article" date="2014" name="Nat. Commun.">
        <title>Genome sequence of mungbean and insights into evolution within Vigna species.</title>
        <authorList>
            <person name="Kang Y.J."/>
            <person name="Kim S.K."/>
            <person name="Kim M.Y."/>
            <person name="Lestari P."/>
            <person name="Kim K.H."/>
            <person name="Ha B.K."/>
            <person name="Jun T.H."/>
            <person name="Hwang W.J."/>
            <person name="Lee T."/>
            <person name="Lee J."/>
            <person name="Shim S."/>
            <person name="Yoon M.Y."/>
            <person name="Jang Y.E."/>
            <person name="Han K.S."/>
            <person name="Taeprayoon P."/>
            <person name="Yoon N."/>
            <person name="Somta P."/>
            <person name="Tanya P."/>
            <person name="Kim K.S."/>
            <person name="Gwag J.G."/>
            <person name="Moon J.K."/>
            <person name="Lee Y.H."/>
            <person name="Park B.S."/>
            <person name="Bombarely A."/>
            <person name="Doyle J.J."/>
            <person name="Jackson S.A."/>
            <person name="Schafleitner R."/>
            <person name="Srinives P."/>
            <person name="Varshney R.K."/>
            <person name="Lee S.H."/>
        </authorList>
    </citation>
    <scope>NUCLEOTIDE SEQUENCE [LARGE SCALE GENOMIC DNA]</scope>
    <source>
        <strain evidence="13">cv. VC1973A</strain>
    </source>
</reference>
<dbReference type="EC" id="3.1.1.11" evidence="4"/>
<gene>
    <name evidence="14" type="primary">LOC106763222</name>
</gene>